<evidence type="ECO:0000313" key="6">
    <source>
        <dbReference type="Proteomes" id="UP000654075"/>
    </source>
</evidence>
<sequence length="297" mass="31871">MGLQGWSRDVNCFDESRLVNGTVVGVLRYSPVIGAFHARNVTLHGGGSIDGQGQSWYDFCNAHRLLAGRPRLVEFNNCSGVRVHSLVLRDSPFWTVHVVYSNSVHISSLEIYAPENARNTDGVNADSSRDVLIEDCFIADGDDGVTLKSGKDLPGIALGLPLENVLVRNITSPKNRGVAIGSEMSGGIRNVTVIDSRFHGEGGIHIKSCPGRGGFIDVTFRNITVAGGMAVTMSYTGEEVGGAMPYLANVGFEDISGSGGCNFEDCSQAVGCSCWNMSFRGIESWLCLGLLLYVLSW</sequence>
<dbReference type="AlphaFoldDB" id="A0A813DED3"/>
<comment type="similarity">
    <text evidence="1 4">Belongs to the glycosyl hydrolase 28 family.</text>
</comment>
<evidence type="ECO:0000256" key="4">
    <source>
        <dbReference type="RuleBase" id="RU361169"/>
    </source>
</evidence>
<reference evidence="5" key="1">
    <citation type="submission" date="2021-02" db="EMBL/GenBank/DDBJ databases">
        <authorList>
            <person name="Dougan E. K."/>
            <person name="Rhodes N."/>
            <person name="Thang M."/>
            <person name="Chan C."/>
        </authorList>
    </citation>
    <scope>NUCLEOTIDE SEQUENCE</scope>
</reference>
<dbReference type="GO" id="GO:0004650">
    <property type="term" value="F:polygalacturonase activity"/>
    <property type="evidence" value="ECO:0007669"/>
    <property type="project" value="InterPro"/>
</dbReference>
<dbReference type="InterPro" id="IPR051801">
    <property type="entry name" value="GH28_Enzymes"/>
</dbReference>
<proteinExistence type="inferred from homology"/>
<evidence type="ECO:0000256" key="3">
    <source>
        <dbReference type="ARBA" id="ARBA00023295"/>
    </source>
</evidence>
<evidence type="ECO:0000256" key="1">
    <source>
        <dbReference type="ARBA" id="ARBA00008834"/>
    </source>
</evidence>
<dbReference type="PANTHER" id="PTHR31339:SF9">
    <property type="entry name" value="PLASMIN AND FIBRONECTIN-BINDING PROTEIN A"/>
    <property type="match status" value="1"/>
</dbReference>
<dbReference type="OMA" id="EIMYSKH"/>
<dbReference type="Gene3D" id="2.160.20.10">
    <property type="entry name" value="Single-stranded right-handed beta-helix, Pectin lyase-like"/>
    <property type="match status" value="1"/>
</dbReference>
<dbReference type="PANTHER" id="PTHR31339">
    <property type="entry name" value="PECTIN LYASE-RELATED"/>
    <property type="match status" value="1"/>
</dbReference>
<keyword evidence="3 4" id="KW-0326">Glycosidase</keyword>
<keyword evidence="6" id="KW-1185">Reference proteome</keyword>
<dbReference type="InterPro" id="IPR000743">
    <property type="entry name" value="Glyco_hydro_28"/>
</dbReference>
<gene>
    <name evidence="5" type="ORF">PGLA1383_LOCUS4083</name>
</gene>
<organism evidence="5 6">
    <name type="scientific">Polarella glacialis</name>
    <name type="common">Dinoflagellate</name>
    <dbReference type="NCBI Taxonomy" id="89957"/>
    <lineage>
        <taxon>Eukaryota</taxon>
        <taxon>Sar</taxon>
        <taxon>Alveolata</taxon>
        <taxon>Dinophyceae</taxon>
        <taxon>Suessiales</taxon>
        <taxon>Suessiaceae</taxon>
        <taxon>Polarella</taxon>
    </lineage>
</organism>
<evidence type="ECO:0008006" key="7">
    <source>
        <dbReference type="Google" id="ProtNLM"/>
    </source>
</evidence>
<evidence type="ECO:0000256" key="2">
    <source>
        <dbReference type="ARBA" id="ARBA00022801"/>
    </source>
</evidence>
<dbReference type="SUPFAM" id="SSF51126">
    <property type="entry name" value="Pectin lyase-like"/>
    <property type="match status" value="1"/>
</dbReference>
<dbReference type="GO" id="GO:0005975">
    <property type="term" value="P:carbohydrate metabolic process"/>
    <property type="evidence" value="ECO:0007669"/>
    <property type="project" value="InterPro"/>
</dbReference>
<dbReference type="EMBL" id="CAJNNV010001490">
    <property type="protein sequence ID" value="CAE8585169.1"/>
    <property type="molecule type" value="Genomic_DNA"/>
</dbReference>
<evidence type="ECO:0000313" key="5">
    <source>
        <dbReference type="EMBL" id="CAE8585169.1"/>
    </source>
</evidence>
<name>A0A813DED3_POLGL</name>
<dbReference type="InterPro" id="IPR011050">
    <property type="entry name" value="Pectin_lyase_fold/virulence"/>
</dbReference>
<dbReference type="OrthoDB" id="409312at2759"/>
<dbReference type="Proteomes" id="UP000654075">
    <property type="component" value="Unassembled WGS sequence"/>
</dbReference>
<comment type="caution">
    <text evidence="5">The sequence shown here is derived from an EMBL/GenBank/DDBJ whole genome shotgun (WGS) entry which is preliminary data.</text>
</comment>
<protein>
    <recommendedName>
        <fullName evidence="7">Endo-polygalacturonase</fullName>
    </recommendedName>
</protein>
<dbReference type="Pfam" id="PF00295">
    <property type="entry name" value="Glyco_hydro_28"/>
    <property type="match status" value="1"/>
</dbReference>
<keyword evidence="2 4" id="KW-0378">Hydrolase</keyword>
<dbReference type="InterPro" id="IPR012334">
    <property type="entry name" value="Pectin_lyas_fold"/>
</dbReference>
<accession>A0A813DED3</accession>